<dbReference type="InterPro" id="IPR053134">
    <property type="entry name" value="RNA-dir_DNA_polymerase"/>
</dbReference>
<dbReference type="GO" id="GO:0071897">
    <property type="term" value="P:DNA biosynthetic process"/>
    <property type="evidence" value="ECO:0007669"/>
    <property type="project" value="UniProtKB-ARBA"/>
</dbReference>
<dbReference type="AlphaFoldDB" id="A0A4C1SET9"/>
<organism evidence="3 4">
    <name type="scientific">Eumeta variegata</name>
    <name type="common">Bagworm moth</name>
    <name type="synonym">Eumeta japonica</name>
    <dbReference type="NCBI Taxonomy" id="151549"/>
    <lineage>
        <taxon>Eukaryota</taxon>
        <taxon>Metazoa</taxon>
        <taxon>Ecdysozoa</taxon>
        <taxon>Arthropoda</taxon>
        <taxon>Hexapoda</taxon>
        <taxon>Insecta</taxon>
        <taxon>Pterygota</taxon>
        <taxon>Neoptera</taxon>
        <taxon>Endopterygota</taxon>
        <taxon>Lepidoptera</taxon>
        <taxon>Glossata</taxon>
        <taxon>Ditrysia</taxon>
        <taxon>Tineoidea</taxon>
        <taxon>Psychidae</taxon>
        <taxon>Oiketicinae</taxon>
        <taxon>Eumeta</taxon>
    </lineage>
</organism>
<dbReference type="EMBL" id="BGZK01003315">
    <property type="protein sequence ID" value="GBO99886.1"/>
    <property type="molecule type" value="Genomic_DNA"/>
</dbReference>
<proteinExistence type="predicted"/>
<dbReference type="PANTHER" id="PTHR24559">
    <property type="entry name" value="TRANSPOSON TY3-I GAG-POL POLYPROTEIN"/>
    <property type="match status" value="1"/>
</dbReference>
<dbReference type="SUPFAM" id="SSF56672">
    <property type="entry name" value="DNA/RNA polymerases"/>
    <property type="match status" value="1"/>
</dbReference>
<gene>
    <name evidence="3" type="primary">pol</name>
    <name evidence="3" type="ORF">EVAR_71446_1</name>
</gene>
<dbReference type="OrthoDB" id="8007176at2759"/>
<name>A0A4C1SET9_EUMVA</name>
<keyword evidence="4" id="KW-1185">Reference proteome</keyword>
<dbReference type="Proteomes" id="UP000299102">
    <property type="component" value="Unassembled WGS sequence"/>
</dbReference>
<feature type="domain" description="Reverse transcriptase" evidence="2">
    <location>
        <begin position="87"/>
        <end position="135"/>
    </location>
</feature>
<dbReference type="Gene3D" id="3.30.70.270">
    <property type="match status" value="1"/>
</dbReference>
<comment type="caution">
    <text evidence="3">The sequence shown here is derived from an EMBL/GenBank/DDBJ whole genome shotgun (WGS) entry which is preliminary data.</text>
</comment>
<dbReference type="InterPro" id="IPR000477">
    <property type="entry name" value="RT_dom"/>
</dbReference>
<evidence type="ECO:0000259" key="2">
    <source>
        <dbReference type="Pfam" id="PF00078"/>
    </source>
</evidence>
<accession>A0A4C1SET9</accession>
<dbReference type="Gene3D" id="3.10.10.10">
    <property type="entry name" value="HIV Type 1 Reverse Transcriptase, subunit A, domain 1"/>
    <property type="match status" value="1"/>
</dbReference>
<protein>
    <submittedName>
        <fullName evidence="3">Retrovirus-related Pol polyprotein from transposon 297</fullName>
    </submittedName>
</protein>
<evidence type="ECO:0000313" key="4">
    <source>
        <dbReference type="Proteomes" id="UP000299102"/>
    </source>
</evidence>
<dbReference type="InterPro" id="IPR043128">
    <property type="entry name" value="Rev_trsase/Diguanyl_cyclase"/>
</dbReference>
<evidence type="ECO:0000256" key="1">
    <source>
        <dbReference type="SAM" id="MobiDB-lite"/>
    </source>
</evidence>
<dbReference type="InterPro" id="IPR043502">
    <property type="entry name" value="DNA/RNA_pol_sf"/>
</dbReference>
<feature type="region of interest" description="Disordered" evidence="1">
    <location>
        <begin position="1"/>
        <end position="30"/>
    </location>
</feature>
<dbReference type="PANTHER" id="PTHR24559:SF435">
    <property type="entry name" value="RIBONUCLEASE H"/>
    <property type="match status" value="1"/>
</dbReference>
<dbReference type="Pfam" id="PF00078">
    <property type="entry name" value="RVT_1"/>
    <property type="match status" value="1"/>
</dbReference>
<sequence length="138" mass="15714">MEGGDRPTKKGKPRSADCPQRNDMRHGSTCGKMWSQGAELLDRRACKISCYVVSYQKHLKSPRRMRESKKASTLQGMHHESEFSLSLSYKSDLKIDEILDQLGNSRYFTTLDLASGYHQVLVDEQDKEKTAFSTDKGH</sequence>
<evidence type="ECO:0000313" key="3">
    <source>
        <dbReference type="EMBL" id="GBO99886.1"/>
    </source>
</evidence>
<dbReference type="STRING" id="151549.A0A4C1SET9"/>
<reference evidence="3 4" key="1">
    <citation type="journal article" date="2019" name="Commun. Biol.">
        <title>The bagworm genome reveals a unique fibroin gene that provides high tensile strength.</title>
        <authorList>
            <person name="Kono N."/>
            <person name="Nakamura H."/>
            <person name="Ohtoshi R."/>
            <person name="Tomita M."/>
            <person name="Numata K."/>
            <person name="Arakawa K."/>
        </authorList>
    </citation>
    <scope>NUCLEOTIDE SEQUENCE [LARGE SCALE GENOMIC DNA]</scope>
</reference>